<dbReference type="EMBL" id="JAFDVH010000010">
    <property type="protein sequence ID" value="KAG7469177.1"/>
    <property type="molecule type" value="Genomic_DNA"/>
</dbReference>
<dbReference type="OrthoDB" id="8945565at2759"/>
<keyword evidence="1" id="KW-1015">Disulfide bond</keyword>
<evidence type="ECO:0000259" key="5">
    <source>
        <dbReference type="PROSITE" id="PS50050"/>
    </source>
</evidence>
<reference evidence="6" key="1">
    <citation type="submission" date="2021-01" db="EMBL/GenBank/DDBJ databases">
        <authorList>
            <person name="Zahm M."/>
            <person name="Roques C."/>
            <person name="Cabau C."/>
            <person name="Klopp C."/>
            <person name="Donnadieu C."/>
            <person name="Jouanno E."/>
            <person name="Lampietro C."/>
            <person name="Louis A."/>
            <person name="Herpin A."/>
            <person name="Echchiki A."/>
            <person name="Berthelot C."/>
            <person name="Parey E."/>
            <person name="Roest-Crollius H."/>
            <person name="Braasch I."/>
            <person name="Postlethwait J."/>
            <person name="Bobe J."/>
            <person name="Montfort J."/>
            <person name="Bouchez O."/>
            <person name="Begum T."/>
            <person name="Mejri S."/>
            <person name="Adams A."/>
            <person name="Chen W.-J."/>
            <person name="Guiguen Y."/>
        </authorList>
    </citation>
    <scope>NUCLEOTIDE SEQUENCE</scope>
    <source>
        <strain evidence="6">YG-15Mar2019-1</strain>
        <tissue evidence="6">Brain</tissue>
    </source>
</reference>
<feature type="signal peptide" evidence="4">
    <location>
        <begin position="1"/>
        <end position="22"/>
    </location>
</feature>
<keyword evidence="4" id="KW-0732">Signal</keyword>
<evidence type="ECO:0000256" key="2">
    <source>
        <dbReference type="SAM" id="MobiDB-lite"/>
    </source>
</evidence>
<evidence type="ECO:0000313" key="6">
    <source>
        <dbReference type="EMBL" id="KAG7469177.1"/>
    </source>
</evidence>
<dbReference type="GO" id="GO:0005886">
    <property type="term" value="C:plasma membrane"/>
    <property type="evidence" value="ECO:0007669"/>
    <property type="project" value="TreeGrafter"/>
</dbReference>
<evidence type="ECO:0000256" key="1">
    <source>
        <dbReference type="PROSITE-ProRule" id="PRU00206"/>
    </source>
</evidence>
<keyword evidence="7" id="KW-1185">Reference proteome</keyword>
<evidence type="ECO:0000256" key="4">
    <source>
        <dbReference type="SAM" id="SignalP"/>
    </source>
</evidence>
<dbReference type="Pfam" id="PF00020">
    <property type="entry name" value="TNFR_c6"/>
    <property type="match status" value="1"/>
</dbReference>
<feature type="compositionally biased region" description="Polar residues" evidence="2">
    <location>
        <begin position="145"/>
        <end position="158"/>
    </location>
</feature>
<dbReference type="PANTHER" id="PTHR14657">
    <property type="entry name" value="IGF-LIKE FAMILY RECEPTOR 1"/>
    <property type="match status" value="1"/>
</dbReference>
<dbReference type="InterPro" id="IPR001368">
    <property type="entry name" value="TNFR/NGFR_Cys_rich_reg"/>
</dbReference>
<evidence type="ECO:0000313" key="7">
    <source>
        <dbReference type="Proteomes" id="UP001046870"/>
    </source>
</evidence>
<feature type="domain" description="TNFR-Cys" evidence="5">
    <location>
        <begin position="80"/>
        <end position="118"/>
    </location>
</feature>
<name>A0A9D3PUP4_MEGAT</name>
<dbReference type="SMART" id="SM00208">
    <property type="entry name" value="TNFR"/>
    <property type="match status" value="1"/>
</dbReference>
<dbReference type="AlphaFoldDB" id="A0A9D3PUP4"/>
<dbReference type="PANTHER" id="PTHR14657:SF2">
    <property type="entry name" value="IGF-LIKE FAMILY RECEPTOR 1"/>
    <property type="match status" value="1"/>
</dbReference>
<dbReference type="Proteomes" id="UP001046870">
    <property type="component" value="Chromosome 10"/>
</dbReference>
<comment type="caution">
    <text evidence="6">The sequence shown here is derived from an EMBL/GenBank/DDBJ whole genome shotgun (WGS) entry which is preliminary data.</text>
</comment>
<accession>A0A9D3PUP4</accession>
<feature type="repeat" description="TNFR-Cys" evidence="1">
    <location>
        <begin position="80"/>
        <end position="118"/>
    </location>
</feature>
<feature type="chain" id="PRO_5039458359" description="TNFR-Cys domain-containing protein" evidence="4">
    <location>
        <begin position="23"/>
        <end position="388"/>
    </location>
</feature>
<gene>
    <name evidence="6" type="ORF">MATL_G00126220</name>
</gene>
<feature type="transmembrane region" description="Helical" evidence="3">
    <location>
        <begin position="186"/>
        <end position="208"/>
    </location>
</feature>
<dbReference type="SUPFAM" id="SSF47986">
    <property type="entry name" value="DEATH domain"/>
    <property type="match status" value="1"/>
</dbReference>
<evidence type="ECO:0000256" key="3">
    <source>
        <dbReference type="SAM" id="Phobius"/>
    </source>
</evidence>
<dbReference type="Gene3D" id="2.10.50.10">
    <property type="entry name" value="Tumor Necrosis Factor Receptor, subunit A, domain 2"/>
    <property type="match status" value="1"/>
</dbReference>
<sequence length="388" mass="43576">MRFTTLDLFFYVFLFVIHRTEAKPEWHSEKCKDRLETYWNEEQRRCVPCEELLHIFAGHQFTPNCGQMDDGGRLVSAYEQCKEFTFNDGTFTKCQPCTQCLDGQQMLSLCNTTRDTQCCDKGELVIHGQCRYPETTTPTTYPTTVQPNSRSDPFTHPQTPLPPTNTSHHHIAYAQADSPWPSQSSAVLVFSGIAAIVLLIGVSIVLICKTRKGECEFEMIEEQPKGLCCNISIKDLLPQSRTETQTVNENVTLLPSQSSKSLDDILALGIQKAPVQTVLDNLDILEELIMLLDPENSVAKTTRHVATRCSFSSTWINYAYSMRESKSPLKAVLEGVTARFPEWTVGDLARVFIDIGRNDAVAVLAKLPGTRAWGPKQEGVLEQATFQQ</sequence>
<protein>
    <recommendedName>
        <fullName evidence="5">TNFR-Cys domain-containing protein</fullName>
    </recommendedName>
</protein>
<feature type="disulfide bond" evidence="1">
    <location>
        <begin position="100"/>
        <end position="118"/>
    </location>
</feature>
<dbReference type="PROSITE" id="PS00652">
    <property type="entry name" value="TNFR_NGFR_1"/>
    <property type="match status" value="1"/>
</dbReference>
<organism evidence="6 7">
    <name type="scientific">Megalops atlanticus</name>
    <name type="common">Tarpon</name>
    <name type="synonym">Clupea gigantea</name>
    <dbReference type="NCBI Taxonomy" id="7932"/>
    <lineage>
        <taxon>Eukaryota</taxon>
        <taxon>Metazoa</taxon>
        <taxon>Chordata</taxon>
        <taxon>Craniata</taxon>
        <taxon>Vertebrata</taxon>
        <taxon>Euteleostomi</taxon>
        <taxon>Actinopterygii</taxon>
        <taxon>Neopterygii</taxon>
        <taxon>Teleostei</taxon>
        <taxon>Elopiformes</taxon>
        <taxon>Megalopidae</taxon>
        <taxon>Megalops</taxon>
    </lineage>
</organism>
<dbReference type="PROSITE" id="PS50050">
    <property type="entry name" value="TNFR_NGFR_2"/>
    <property type="match status" value="1"/>
</dbReference>
<dbReference type="InterPro" id="IPR042355">
    <property type="entry name" value="IGFLR1"/>
</dbReference>
<feature type="disulfide bond" evidence="1">
    <location>
        <begin position="97"/>
        <end position="110"/>
    </location>
</feature>
<comment type="caution">
    <text evidence="1">Lacks conserved residue(s) required for the propagation of feature annotation.</text>
</comment>
<dbReference type="Gene3D" id="1.10.533.10">
    <property type="entry name" value="Death Domain, Fas"/>
    <property type="match status" value="1"/>
</dbReference>
<proteinExistence type="predicted"/>
<feature type="region of interest" description="Disordered" evidence="2">
    <location>
        <begin position="138"/>
        <end position="166"/>
    </location>
</feature>
<dbReference type="InterPro" id="IPR011029">
    <property type="entry name" value="DEATH-like_dom_sf"/>
</dbReference>
<keyword evidence="3" id="KW-1133">Transmembrane helix</keyword>
<keyword evidence="3" id="KW-0472">Membrane</keyword>
<keyword evidence="3" id="KW-0812">Transmembrane</keyword>